<keyword evidence="4" id="KW-0378">Hydrolase</keyword>
<evidence type="ECO:0000313" key="9">
    <source>
        <dbReference type="Proteomes" id="UP000600139"/>
    </source>
</evidence>
<keyword evidence="7" id="KW-0732">Signal</keyword>
<feature type="signal peptide" evidence="7">
    <location>
        <begin position="1"/>
        <end position="19"/>
    </location>
</feature>
<dbReference type="GO" id="GO:0007155">
    <property type="term" value="P:cell adhesion"/>
    <property type="evidence" value="ECO:0007669"/>
    <property type="project" value="InterPro"/>
</dbReference>
<sequence length="299" mass="31503">MKSIVPAVIAVLSAHVAHAASLISLEFSGPMTPIQQQTFVDAADFWNSVILGYDLVSDANGSPTPHSLTVSVSIPFIDGSGGVLGSAGPENLAYYDNDPFSPNPTVALYYAATGSMSFDSADVAGMVADSTFYGVVLHEMAHVLGIGTLWTFNNNVNGTSYELYADGSGQYTGPNALARWQSEFNQPSATYVPVELGGGPGTANGHWNENNSGVGNTGFVSNLTGMDLSNELMTGWASNTFFISEMTLGALDDLGYIVDYSKAGVVDHIVVPELTSLVLCLGAVPLMMGRRRPGRCRRA</sequence>
<feature type="chain" id="PRO_5037381650" description="Peptidase" evidence="7">
    <location>
        <begin position="20"/>
        <end position="299"/>
    </location>
</feature>
<reference evidence="8" key="1">
    <citation type="submission" date="2021-01" db="EMBL/GenBank/DDBJ databases">
        <title>Modified the classification status of verrucomicrobia.</title>
        <authorList>
            <person name="Feng X."/>
        </authorList>
    </citation>
    <scope>NUCLEOTIDE SEQUENCE</scope>
    <source>
        <strain evidence="8">JCM 18052</strain>
    </source>
</reference>
<evidence type="ECO:0000256" key="7">
    <source>
        <dbReference type="SAM" id="SignalP"/>
    </source>
</evidence>
<dbReference type="RefSeq" id="WP_200350287.1">
    <property type="nucleotide sequence ID" value="NZ_BAABHZ010000012.1"/>
</dbReference>
<dbReference type="GO" id="GO:0006508">
    <property type="term" value="P:proteolysis"/>
    <property type="evidence" value="ECO:0007669"/>
    <property type="project" value="UniProtKB-KW"/>
</dbReference>
<name>A0A934R3D0_9BACT</name>
<comment type="cofactor">
    <cofactor evidence="1">
        <name>Zn(2+)</name>
        <dbReference type="ChEBI" id="CHEBI:29105"/>
    </cofactor>
</comment>
<keyword evidence="3" id="KW-0479">Metal-binding</keyword>
<evidence type="ECO:0000256" key="3">
    <source>
        <dbReference type="ARBA" id="ARBA00022723"/>
    </source>
</evidence>
<dbReference type="Pfam" id="PF01457">
    <property type="entry name" value="Peptidase_M8"/>
    <property type="match status" value="1"/>
</dbReference>
<protein>
    <recommendedName>
        <fullName evidence="10">Peptidase</fullName>
    </recommendedName>
</protein>
<dbReference type="SUPFAM" id="SSF55486">
    <property type="entry name" value="Metalloproteases ('zincins'), catalytic domain"/>
    <property type="match status" value="1"/>
</dbReference>
<comment type="caution">
    <text evidence="8">The sequence shown here is derived from an EMBL/GenBank/DDBJ whole genome shotgun (WGS) entry which is preliminary data.</text>
</comment>
<keyword evidence="6" id="KW-0482">Metalloprotease</keyword>
<dbReference type="GO" id="GO:0046872">
    <property type="term" value="F:metal ion binding"/>
    <property type="evidence" value="ECO:0007669"/>
    <property type="project" value="UniProtKB-KW"/>
</dbReference>
<evidence type="ECO:0008006" key="10">
    <source>
        <dbReference type="Google" id="ProtNLM"/>
    </source>
</evidence>
<gene>
    <name evidence="8" type="ORF">JIN84_06845</name>
</gene>
<evidence type="ECO:0000313" key="8">
    <source>
        <dbReference type="EMBL" id="MBK1815323.1"/>
    </source>
</evidence>
<dbReference type="AlphaFoldDB" id="A0A934R3D0"/>
<dbReference type="GO" id="GO:0004222">
    <property type="term" value="F:metalloendopeptidase activity"/>
    <property type="evidence" value="ECO:0007669"/>
    <property type="project" value="InterPro"/>
</dbReference>
<evidence type="ECO:0000256" key="6">
    <source>
        <dbReference type="ARBA" id="ARBA00023049"/>
    </source>
</evidence>
<keyword evidence="9" id="KW-1185">Reference proteome</keyword>
<keyword evidence="2" id="KW-0645">Protease</keyword>
<dbReference type="InterPro" id="IPR001577">
    <property type="entry name" value="Peptidase_M8"/>
</dbReference>
<evidence type="ECO:0000256" key="4">
    <source>
        <dbReference type="ARBA" id="ARBA00022801"/>
    </source>
</evidence>
<evidence type="ECO:0000256" key="5">
    <source>
        <dbReference type="ARBA" id="ARBA00022833"/>
    </source>
</evidence>
<keyword evidence="5" id="KW-0862">Zinc</keyword>
<evidence type="ECO:0000256" key="2">
    <source>
        <dbReference type="ARBA" id="ARBA00022670"/>
    </source>
</evidence>
<dbReference type="EMBL" id="JAENIK010000008">
    <property type="protein sequence ID" value="MBK1815323.1"/>
    <property type="molecule type" value="Genomic_DNA"/>
</dbReference>
<evidence type="ECO:0000256" key="1">
    <source>
        <dbReference type="ARBA" id="ARBA00001947"/>
    </source>
</evidence>
<organism evidence="8 9">
    <name type="scientific">Luteolibacter yonseiensis</name>
    <dbReference type="NCBI Taxonomy" id="1144680"/>
    <lineage>
        <taxon>Bacteria</taxon>
        <taxon>Pseudomonadati</taxon>
        <taxon>Verrucomicrobiota</taxon>
        <taxon>Verrucomicrobiia</taxon>
        <taxon>Verrucomicrobiales</taxon>
        <taxon>Verrucomicrobiaceae</taxon>
        <taxon>Luteolibacter</taxon>
    </lineage>
</organism>
<dbReference type="Proteomes" id="UP000600139">
    <property type="component" value="Unassembled WGS sequence"/>
</dbReference>
<proteinExistence type="predicted"/>
<accession>A0A934R3D0</accession>
<dbReference type="Gene3D" id="3.90.132.10">
    <property type="entry name" value="Leishmanolysin , domain 2"/>
    <property type="match status" value="1"/>
</dbReference>
<dbReference type="GO" id="GO:0016020">
    <property type="term" value="C:membrane"/>
    <property type="evidence" value="ECO:0007669"/>
    <property type="project" value="InterPro"/>
</dbReference>